<keyword evidence="2" id="KW-0732">Signal</keyword>
<dbReference type="Proteomes" id="UP001172702">
    <property type="component" value="Unassembled WGS sequence"/>
</dbReference>
<name>A0ABT8H1Y7_9ACTN</name>
<gene>
    <name evidence="3" type="ORF">QYF62_10470</name>
</gene>
<comment type="caution">
    <text evidence="3">The sequence shown here is derived from an EMBL/GenBank/DDBJ whole genome shotgun (WGS) entry which is preliminary data.</text>
</comment>
<evidence type="ECO:0000256" key="1">
    <source>
        <dbReference type="SAM" id="MobiDB-lite"/>
    </source>
</evidence>
<accession>A0ABT8H1Y7</accession>
<protein>
    <submittedName>
        <fullName evidence="3">Uncharacterized protein</fullName>
    </submittedName>
</protein>
<feature type="region of interest" description="Disordered" evidence="1">
    <location>
        <begin position="213"/>
        <end position="279"/>
    </location>
</feature>
<reference evidence="3 4" key="1">
    <citation type="submission" date="2023-07" db="EMBL/GenBank/DDBJ databases">
        <title>Strategy for survival of the halotoleranting strain Dietzia MX2 from the Yakshinskoe mineral salts deposit.</title>
        <authorList>
            <person name="Kharitonova M.A."/>
            <person name="Kupriyanova-Ashina F.G."/>
            <person name="Shakirov T.R."/>
            <person name="Vafina M.S."/>
            <person name="Ilinskaya O.N."/>
        </authorList>
    </citation>
    <scope>NUCLEOTIDE SEQUENCE [LARGE SCALE GENOMIC DNA]</scope>
    <source>
        <strain evidence="3 4">MX2</strain>
    </source>
</reference>
<feature type="compositionally biased region" description="Low complexity" evidence="1">
    <location>
        <begin position="213"/>
        <end position="233"/>
    </location>
</feature>
<evidence type="ECO:0000256" key="2">
    <source>
        <dbReference type="SAM" id="SignalP"/>
    </source>
</evidence>
<feature type="signal peptide" evidence="2">
    <location>
        <begin position="1"/>
        <end position="26"/>
    </location>
</feature>
<feature type="chain" id="PRO_5047374205" evidence="2">
    <location>
        <begin position="27"/>
        <end position="279"/>
    </location>
</feature>
<feature type="compositionally biased region" description="Acidic residues" evidence="1">
    <location>
        <begin position="68"/>
        <end position="77"/>
    </location>
</feature>
<dbReference type="EMBL" id="JAUHTB010000011">
    <property type="protein sequence ID" value="MDN4506480.1"/>
    <property type="molecule type" value="Genomic_DNA"/>
</dbReference>
<keyword evidence="4" id="KW-1185">Reference proteome</keyword>
<dbReference type="RefSeq" id="WP_301162647.1">
    <property type="nucleotide sequence ID" value="NZ_JAUHTB010000011.1"/>
</dbReference>
<feature type="compositionally biased region" description="Low complexity" evidence="1">
    <location>
        <begin position="89"/>
        <end position="114"/>
    </location>
</feature>
<organism evidence="3 4">
    <name type="scientific">Dietzia maris</name>
    <dbReference type="NCBI Taxonomy" id="37915"/>
    <lineage>
        <taxon>Bacteria</taxon>
        <taxon>Bacillati</taxon>
        <taxon>Actinomycetota</taxon>
        <taxon>Actinomycetes</taxon>
        <taxon>Mycobacteriales</taxon>
        <taxon>Dietziaceae</taxon>
        <taxon>Dietzia</taxon>
    </lineage>
</organism>
<evidence type="ECO:0000313" key="3">
    <source>
        <dbReference type="EMBL" id="MDN4506480.1"/>
    </source>
</evidence>
<feature type="region of interest" description="Disordered" evidence="1">
    <location>
        <begin position="33"/>
        <end position="114"/>
    </location>
</feature>
<evidence type="ECO:0000313" key="4">
    <source>
        <dbReference type="Proteomes" id="UP001172702"/>
    </source>
</evidence>
<feature type="compositionally biased region" description="Low complexity" evidence="1">
    <location>
        <begin position="35"/>
        <end position="45"/>
    </location>
</feature>
<proteinExistence type="predicted"/>
<sequence length="279" mass="26123">MFTRKVVTASAAALALVALSVPVVNAQDGDTLSDEAASGSISLGSLEGGDPDAASLAGGSGGASGDASGEDGTDGEGADAGSLGGGSLGSLESGNLDSGSLDSGSGDDTSVGDLVPETDAACELPALGGSVAKFSPLLGIDGVPTGVMDLITSALDSFPNLLDVVAGEGRGSALVGEAGSLSEGLCTLVFGGEMVPPPVTVIVDGDGNPVGTVTGTATASSTTSSPATTTTSVDDAGTGTSIAASDDASTDGANRDGVNSDDADAGEAALATSVPVPGA</sequence>